<dbReference type="InterPro" id="IPR048267">
    <property type="entry name" value="Arginosuc_syn_N"/>
</dbReference>
<dbReference type="InterPro" id="IPR024074">
    <property type="entry name" value="AS_cat/multimer_dom_body"/>
</dbReference>
<dbReference type="PROSITE" id="PS00564">
    <property type="entry name" value="ARGININOSUCCIN_SYN_1"/>
    <property type="match status" value="1"/>
</dbReference>
<dbReference type="Pfam" id="PF00764">
    <property type="entry name" value="Arginosuc_synth"/>
    <property type="match status" value="1"/>
</dbReference>
<accession>A0A2H0TWG8</accession>
<dbReference type="SUPFAM" id="SSF52402">
    <property type="entry name" value="Adenine nucleotide alpha hydrolases-like"/>
    <property type="match status" value="1"/>
</dbReference>
<dbReference type="Pfam" id="PF20979">
    <property type="entry name" value="Arginosuc_syn_C"/>
    <property type="match status" value="1"/>
</dbReference>
<feature type="binding site" evidence="9">
    <location>
        <position position="292"/>
    </location>
    <ligand>
        <name>L-citrulline</name>
        <dbReference type="ChEBI" id="CHEBI:57743"/>
    </ligand>
</feature>
<feature type="binding site" evidence="9">
    <location>
        <position position="142"/>
    </location>
    <ligand>
        <name>L-citrulline</name>
        <dbReference type="ChEBI" id="CHEBI:57743"/>
    </ligand>
</feature>
<feature type="binding site" evidence="9">
    <location>
        <position position="194"/>
    </location>
    <ligand>
        <name>L-citrulline</name>
        <dbReference type="ChEBI" id="CHEBI:57743"/>
    </ligand>
</feature>
<keyword evidence="8 9" id="KW-0067">ATP-binding</keyword>
<keyword evidence="4 9" id="KW-0055">Arginine biosynthesis</keyword>
<dbReference type="InterPro" id="IPR001518">
    <property type="entry name" value="Arginosuc_synth"/>
</dbReference>
<dbReference type="FunFam" id="3.40.50.620:FF:000019">
    <property type="entry name" value="Argininosuccinate synthase"/>
    <property type="match status" value="1"/>
</dbReference>
<dbReference type="GO" id="GO:0005524">
    <property type="term" value="F:ATP binding"/>
    <property type="evidence" value="ECO:0007669"/>
    <property type="project" value="UniProtKB-UniRule"/>
</dbReference>
<keyword evidence="7 9" id="KW-0547">Nucleotide-binding</keyword>
<dbReference type="HAMAP" id="MF_00005">
    <property type="entry name" value="Arg_succ_synth_type1"/>
    <property type="match status" value="1"/>
</dbReference>
<dbReference type="SUPFAM" id="SSF52335">
    <property type="entry name" value="Methylglyoxal synthase-like"/>
    <property type="match status" value="1"/>
</dbReference>
<protein>
    <recommendedName>
        <fullName evidence="3 9">Argininosuccinate synthase</fullName>
        <ecNumber evidence="3 9">6.3.4.5</ecNumber>
    </recommendedName>
    <alternativeName>
        <fullName evidence="9">Citrulline--aspartate ligase</fullName>
    </alternativeName>
</protein>
<keyword evidence="5 9" id="KW-0436">Ligase</keyword>
<dbReference type="InterPro" id="IPR023434">
    <property type="entry name" value="Arginosuc_synth_type_1_subfam"/>
</dbReference>
<dbReference type="GO" id="GO:0000050">
    <property type="term" value="P:urea cycle"/>
    <property type="evidence" value="ECO:0007669"/>
    <property type="project" value="TreeGrafter"/>
</dbReference>
<organism evidence="11 12">
    <name type="scientific">Candidatus Magasanikbacteria bacterium CG10_big_fil_rev_8_21_14_0_10_42_10</name>
    <dbReference type="NCBI Taxonomy" id="1974649"/>
    <lineage>
        <taxon>Bacteria</taxon>
        <taxon>Candidatus Magasanikiibacteriota</taxon>
    </lineage>
</organism>
<feature type="binding site" evidence="9">
    <location>
        <position position="142"/>
    </location>
    <ligand>
        <name>L-aspartate</name>
        <dbReference type="ChEBI" id="CHEBI:29991"/>
    </ligand>
</feature>
<dbReference type="Gene3D" id="3.90.1260.10">
    <property type="entry name" value="Argininosuccinate synthetase, chain A, domain 2"/>
    <property type="match status" value="1"/>
</dbReference>
<dbReference type="Pfam" id="PF02142">
    <property type="entry name" value="MGS"/>
    <property type="match status" value="1"/>
</dbReference>
<dbReference type="CDD" id="cd01999">
    <property type="entry name" value="ASS"/>
    <property type="match status" value="1"/>
</dbReference>
<feature type="binding site" evidence="9">
    <location>
        <position position="146"/>
    </location>
    <ligand>
        <name>L-citrulline</name>
        <dbReference type="ChEBI" id="CHEBI:57743"/>
    </ligand>
</feature>
<feature type="binding site" evidence="9">
    <location>
        <position position="136"/>
    </location>
    <ligand>
        <name>ATP</name>
        <dbReference type="ChEBI" id="CHEBI:30616"/>
    </ligand>
</feature>
<feature type="binding site" evidence="9">
    <location>
        <begin position="27"/>
        <end position="35"/>
    </location>
    <ligand>
        <name>ATP</name>
        <dbReference type="ChEBI" id="CHEBI:30616"/>
    </ligand>
</feature>
<reference evidence="12" key="1">
    <citation type="submission" date="2017-09" db="EMBL/GenBank/DDBJ databases">
        <title>Depth-based differentiation of microbial function through sediment-hosted aquifers and enrichment of novel symbionts in the deep terrestrial subsurface.</title>
        <authorList>
            <person name="Probst A.J."/>
            <person name="Ladd B."/>
            <person name="Jarett J.K."/>
            <person name="Geller-Mcgrath D.E."/>
            <person name="Sieber C.M.K."/>
            <person name="Emerson J.B."/>
            <person name="Anantharaman K."/>
            <person name="Thomas B.C."/>
            <person name="Malmstrom R."/>
            <person name="Stieglmeier M."/>
            <person name="Klingl A."/>
            <person name="Woyke T."/>
            <person name="Ryan C.M."/>
            <person name="Banfield J.F."/>
        </authorList>
    </citation>
    <scope>NUCLEOTIDE SEQUENCE [LARGE SCALE GENOMIC DNA]</scope>
</reference>
<sequence length="539" mass="60357">MNEQTSYTHIASYEPKSIDEVKKVVLLYSGGLDTSVMLKWIQDAYKAEVIAVCVDIGQLADDLDAIKQKALDLGAIKSIIVDAKDEFAEKYIARGIKANASYQGEYHLSTPIGRPLLAKIAVQIAEQEKADTIAHGCTGKGNDQVRIEGTIVTLNPDMKVIAPVREWGMGRDEEIEYAEKHGIPVNHSKKKPYSHDDNMWGVTSEGGEIENPELVPPLENILEITTLPKDAPDQEELVHIEFIKGLPVALNGERMKLADLIIKLNSVAGKHGVGFIHHIEDRIVGLKVRGLYEQPAAFTIIKAHKNLEKYVCTLRENKFKEIVDQEWAYLCYAGLWYEPLMKDLSGFIETLNEKVNGTVTLRLFKGHCDVVALKTPDALFDEKLATFNKNDLFNQNASPGFIELHTLQMKMAKQTKKNVLFTVGGQENKEKLLQSMKALKELGCVLYATEHTSQFMDEQSIPNHLVYKISSGHRPNIEALLRERRFDLVINIPSPHDNNGVKTDGQKIRELAVKMNVPVVTDVDVAIHTAEEIKQAKHQ</sequence>
<comment type="similarity">
    <text evidence="9">Belongs to the argininosuccinate synthase family. Type 1 subfamily.</text>
</comment>
<evidence type="ECO:0000259" key="10">
    <source>
        <dbReference type="PROSITE" id="PS51855"/>
    </source>
</evidence>
<feature type="binding site" evidence="9">
    <location>
        <position position="143"/>
    </location>
    <ligand>
        <name>L-aspartate</name>
        <dbReference type="ChEBI" id="CHEBI:29991"/>
    </ligand>
</feature>
<dbReference type="InterPro" id="IPR018223">
    <property type="entry name" value="Arginosuc_synth_CS"/>
</dbReference>
<keyword evidence="9" id="KW-0963">Cytoplasm</keyword>
<dbReference type="NCBIfam" id="TIGR00032">
    <property type="entry name" value="argG"/>
    <property type="match status" value="1"/>
</dbReference>
<dbReference type="PANTHER" id="PTHR11587">
    <property type="entry name" value="ARGININOSUCCINATE SYNTHASE"/>
    <property type="match status" value="1"/>
</dbReference>
<evidence type="ECO:0000256" key="4">
    <source>
        <dbReference type="ARBA" id="ARBA00022571"/>
    </source>
</evidence>
<dbReference type="Gene3D" id="3.40.50.1380">
    <property type="entry name" value="Methylglyoxal synthase-like domain"/>
    <property type="match status" value="1"/>
</dbReference>
<evidence type="ECO:0000256" key="7">
    <source>
        <dbReference type="ARBA" id="ARBA00022741"/>
    </source>
</evidence>
<evidence type="ECO:0000256" key="9">
    <source>
        <dbReference type="HAMAP-Rule" id="MF_00005"/>
    </source>
</evidence>
<dbReference type="PANTHER" id="PTHR11587:SF2">
    <property type="entry name" value="ARGININOSUCCINATE SYNTHASE"/>
    <property type="match status" value="1"/>
</dbReference>
<feature type="binding site" evidence="9">
    <location>
        <position position="280"/>
    </location>
    <ligand>
        <name>L-citrulline</name>
        <dbReference type="ChEBI" id="CHEBI:57743"/>
    </ligand>
</feature>
<evidence type="ECO:0000313" key="11">
    <source>
        <dbReference type="EMBL" id="PIR76514.1"/>
    </source>
</evidence>
<evidence type="ECO:0000256" key="6">
    <source>
        <dbReference type="ARBA" id="ARBA00022605"/>
    </source>
</evidence>
<feature type="binding site" evidence="9">
    <location>
        <position position="106"/>
    </location>
    <ligand>
        <name>L-citrulline</name>
        <dbReference type="ChEBI" id="CHEBI:57743"/>
    </ligand>
</feature>
<comment type="pathway">
    <text evidence="1 9">Amino-acid biosynthesis; L-arginine biosynthesis; L-arginine from L-ornithine and carbamoyl phosphate: step 2/3.</text>
</comment>
<evidence type="ECO:0000256" key="8">
    <source>
        <dbReference type="ARBA" id="ARBA00022840"/>
    </source>
</evidence>
<evidence type="ECO:0000256" key="5">
    <source>
        <dbReference type="ARBA" id="ARBA00022598"/>
    </source>
</evidence>
<evidence type="ECO:0000256" key="3">
    <source>
        <dbReference type="ARBA" id="ARBA00012286"/>
    </source>
</evidence>
<dbReference type="AlphaFoldDB" id="A0A2H0TWG8"/>
<feature type="domain" description="MGS-like" evidence="10">
    <location>
        <begin position="409"/>
        <end position="539"/>
    </location>
</feature>
<dbReference type="EC" id="6.3.4.5" evidence="3 9"/>
<dbReference type="Proteomes" id="UP000231530">
    <property type="component" value="Unassembled WGS sequence"/>
</dbReference>
<dbReference type="InterPro" id="IPR011607">
    <property type="entry name" value="MGS-like_dom"/>
</dbReference>
<dbReference type="Gene3D" id="3.40.50.620">
    <property type="entry name" value="HUPs"/>
    <property type="match status" value="1"/>
</dbReference>
<dbReference type="GO" id="GO:0005737">
    <property type="term" value="C:cytoplasm"/>
    <property type="evidence" value="ECO:0007669"/>
    <property type="project" value="UniProtKB-SubCell"/>
</dbReference>
<dbReference type="EMBL" id="PFBY01000021">
    <property type="protein sequence ID" value="PIR76514.1"/>
    <property type="molecule type" value="Genomic_DNA"/>
</dbReference>
<comment type="catalytic activity">
    <reaction evidence="9">
        <text>L-citrulline + L-aspartate + ATP = 2-(N(omega)-L-arginino)succinate + AMP + diphosphate + H(+)</text>
        <dbReference type="Rhea" id="RHEA:10932"/>
        <dbReference type="ChEBI" id="CHEBI:15378"/>
        <dbReference type="ChEBI" id="CHEBI:29991"/>
        <dbReference type="ChEBI" id="CHEBI:30616"/>
        <dbReference type="ChEBI" id="CHEBI:33019"/>
        <dbReference type="ChEBI" id="CHEBI:57472"/>
        <dbReference type="ChEBI" id="CHEBI:57743"/>
        <dbReference type="ChEBI" id="CHEBI:456215"/>
        <dbReference type="EC" id="6.3.4.5"/>
    </reaction>
</comment>
<dbReference type="NCBIfam" id="NF001770">
    <property type="entry name" value="PRK00509.1"/>
    <property type="match status" value="1"/>
</dbReference>
<dbReference type="SUPFAM" id="SSF69864">
    <property type="entry name" value="Argininosuccinate synthetase, C-terminal domain"/>
    <property type="match status" value="1"/>
</dbReference>
<name>A0A2H0TWG8_9BACT</name>
<feature type="binding site" evidence="9">
    <location>
        <position position="138"/>
    </location>
    <ligand>
        <name>L-aspartate</name>
        <dbReference type="ChEBI" id="CHEBI:29991"/>
    </ligand>
</feature>
<keyword evidence="6 9" id="KW-0028">Amino-acid biosynthesis</keyword>
<comment type="caution">
    <text evidence="9">Lacks conserved residue(s) required for the propagation of feature annotation.</text>
</comment>
<dbReference type="GO" id="GO:0006526">
    <property type="term" value="P:L-arginine biosynthetic process"/>
    <property type="evidence" value="ECO:0007669"/>
    <property type="project" value="UniProtKB-UniRule"/>
</dbReference>
<gene>
    <name evidence="9" type="primary">argG</name>
    <name evidence="11" type="ORF">COU32_01670</name>
</gene>
<dbReference type="InterPro" id="IPR048268">
    <property type="entry name" value="Arginosuc_syn_C"/>
</dbReference>
<evidence type="ECO:0000256" key="1">
    <source>
        <dbReference type="ARBA" id="ARBA00004967"/>
    </source>
</evidence>
<dbReference type="PROSITE" id="PS51855">
    <property type="entry name" value="MGS"/>
    <property type="match status" value="1"/>
</dbReference>
<comment type="subcellular location">
    <subcellularLocation>
        <location evidence="9">Cytoplasm</location>
    </subcellularLocation>
</comment>
<evidence type="ECO:0000313" key="12">
    <source>
        <dbReference type="Proteomes" id="UP000231530"/>
    </source>
</evidence>
<dbReference type="UniPathway" id="UPA00068">
    <property type="reaction ID" value="UER00113"/>
</dbReference>
<dbReference type="GO" id="GO:0000053">
    <property type="term" value="P:argininosuccinate metabolic process"/>
    <property type="evidence" value="ECO:0007669"/>
    <property type="project" value="TreeGrafter"/>
</dbReference>
<dbReference type="GO" id="GO:0004055">
    <property type="term" value="F:argininosuccinate synthase activity"/>
    <property type="evidence" value="ECO:0007669"/>
    <property type="project" value="UniProtKB-UniRule"/>
</dbReference>
<dbReference type="FunFam" id="3.90.1260.10:FF:000007">
    <property type="entry name" value="Argininosuccinate synthase"/>
    <property type="match status" value="1"/>
</dbReference>
<dbReference type="InterPro" id="IPR036914">
    <property type="entry name" value="MGS-like_dom_sf"/>
</dbReference>
<dbReference type="SMART" id="SM00851">
    <property type="entry name" value="MGS"/>
    <property type="match status" value="1"/>
</dbReference>
<dbReference type="Gene3D" id="1.20.5.470">
    <property type="entry name" value="Single helix bin"/>
    <property type="match status" value="1"/>
</dbReference>
<comment type="caution">
    <text evidence="11">The sequence shown here is derived from an EMBL/GenBank/DDBJ whole genome shotgun (WGS) entry which is preliminary data.</text>
</comment>
<dbReference type="InterPro" id="IPR014729">
    <property type="entry name" value="Rossmann-like_a/b/a_fold"/>
</dbReference>
<comment type="subunit">
    <text evidence="2 9">Homotetramer.</text>
</comment>
<evidence type="ECO:0000256" key="2">
    <source>
        <dbReference type="ARBA" id="ARBA00011881"/>
    </source>
</evidence>
<proteinExistence type="inferred from homology"/>